<feature type="region of interest" description="Disordered" evidence="1">
    <location>
        <begin position="156"/>
        <end position="198"/>
    </location>
</feature>
<feature type="compositionally biased region" description="Basic residues" evidence="1">
    <location>
        <begin position="173"/>
        <end position="183"/>
    </location>
</feature>
<dbReference type="AlphaFoldDB" id="A0AA36GB84"/>
<sequence>MGGASKTKHGKQYRAPVDQARKQERMRVIKKNKKERQQVRVAIAKHTEVASNLRKSLNLERQILGLDERQFAIEVLKKKQKAIMDAIDKRRTVLTNSKDEMEIAKLNEAMKTYHAQVASIKRLAEQEKMARSVDPNAIPLPDGDLKEGADRQLQLMGPRVYEQSSRREERSVRFKLPRDRKKPPGPPCGPAPDLSASEDEMVNDDFDVEDTDLGPVPIPEELGHAPGFGIPLPNFSAHPLLRPTIPKMVAPPLFQPPQIVAGPPSTLPDHATISSAPQIRSRMQSGIGPVQPTTLVGAPQLRDLRQEAAKFVPAVLKKKPHMATNHLPIQVQQKAFKPAKPAKQPVSKSTDDAYNEFMREMEGLL</sequence>
<feature type="non-terminal residue" evidence="3">
    <location>
        <position position="365"/>
    </location>
</feature>
<dbReference type="Pfam" id="PF09429">
    <property type="entry name" value="Wbp11"/>
    <property type="match status" value="1"/>
</dbReference>
<evidence type="ECO:0000313" key="3">
    <source>
        <dbReference type="EMBL" id="CAJ0585936.1"/>
    </source>
</evidence>
<feature type="compositionally biased region" description="Basic residues" evidence="1">
    <location>
        <begin position="1"/>
        <end position="12"/>
    </location>
</feature>
<evidence type="ECO:0000313" key="4">
    <source>
        <dbReference type="Proteomes" id="UP001177023"/>
    </source>
</evidence>
<proteinExistence type="predicted"/>
<dbReference type="Proteomes" id="UP001177023">
    <property type="component" value="Unassembled WGS sequence"/>
</dbReference>
<organism evidence="3 4">
    <name type="scientific">Mesorhabditis spiculigera</name>
    <dbReference type="NCBI Taxonomy" id="96644"/>
    <lineage>
        <taxon>Eukaryota</taxon>
        <taxon>Metazoa</taxon>
        <taxon>Ecdysozoa</taxon>
        <taxon>Nematoda</taxon>
        <taxon>Chromadorea</taxon>
        <taxon>Rhabditida</taxon>
        <taxon>Rhabditina</taxon>
        <taxon>Rhabditomorpha</taxon>
        <taxon>Rhabditoidea</taxon>
        <taxon>Rhabditidae</taxon>
        <taxon>Mesorhabditinae</taxon>
        <taxon>Mesorhabditis</taxon>
    </lineage>
</organism>
<dbReference type="InterPro" id="IPR019007">
    <property type="entry name" value="Wbp11/ELF5/Saf1_N"/>
</dbReference>
<accession>A0AA36GB84</accession>
<comment type="caution">
    <text evidence="3">The sequence shown here is derived from an EMBL/GenBank/DDBJ whole genome shotgun (WGS) entry which is preliminary data.</text>
</comment>
<name>A0AA36GB84_9BILA</name>
<dbReference type="GO" id="GO:0006396">
    <property type="term" value="P:RNA processing"/>
    <property type="evidence" value="ECO:0007669"/>
    <property type="project" value="InterPro"/>
</dbReference>
<feature type="region of interest" description="Disordered" evidence="1">
    <location>
        <begin position="1"/>
        <end position="23"/>
    </location>
</feature>
<feature type="domain" description="Wbp11/ELF5/Saf1 N-terminal" evidence="2">
    <location>
        <begin position="13"/>
        <end position="84"/>
    </location>
</feature>
<evidence type="ECO:0000256" key="1">
    <source>
        <dbReference type="SAM" id="MobiDB-lite"/>
    </source>
</evidence>
<gene>
    <name evidence="3" type="ORF">MSPICULIGERA_LOCUS23946</name>
</gene>
<keyword evidence="4" id="KW-1185">Reference proteome</keyword>
<protein>
    <recommendedName>
        <fullName evidence="2">Wbp11/ELF5/Saf1 N-terminal domain-containing protein</fullName>
    </recommendedName>
</protein>
<dbReference type="EMBL" id="CATQJA010002706">
    <property type="protein sequence ID" value="CAJ0585936.1"/>
    <property type="molecule type" value="Genomic_DNA"/>
</dbReference>
<reference evidence="3" key="1">
    <citation type="submission" date="2023-06" db="EMBL/GenBank/DDBJ databases">
        <authorList>
            <person name="Delattre M."/>
        </authorList>
    </citation>
    <scope>NUCLEOTIDE SEQUENCE</scope>
    <source>
        <strain evidence="3">AF72</strain>
    </source>
</reference>
<evidence type="ECO:0000259" key="2">
    <source>
        <dbReference type="Pfam" id="PF09429"/>
    </source>
</evidence>